<keyword evidence="3 5" id="KW-0133">Cell shape</keyword>
<feature type="coiled-coil region" evidence="6">
    <location>
        <begin position="65"/>
        <end position="112"/>
    </location>
</feature>
<proteinExistence type="inferred from homology"/>
<evidence type="ECO:0000313" key="9">
    <source>
        <dbReference type="Proteomes" id="UP001595880"/>
    </source>
</evidence>
<evidence type="ECO:0000313" key="8">
    <source>
        <dbReference type="EMBL" id="MFC4388353.1"/>
    </source>
</evidence>
<dbReference type="EMBL" id="JBHSDV010000003">
    <property type="protein sequence ID" value="MFC4388353.1"/>
    <property type="molecule type" value="Genomic_DNA"/>
</dbReference>
<dbReference type="PANTHER" id="PTHR34138">
    <property type="entry name" value="CELL SHAPE-DETERMINING PROTEIN MREC"/>
    <property type="match status" value="1"/>
</dbReference>
<dbReference type="Gene3D" id="1.20.5.490">
    <property type="entry name" value="Single helix bin"/>
    <property type="match status" value="1"/>
</dbReference>
<sequence length="291" mass="33203">MFSFKKKYLFIFLLVLMVLVGLIGFTMRERSNLTIVEDFIHDSFGSVQQIINKPIEFTTDFFSNIKDIKNVYKENEQLKSRLEEIRQLEYENQELEKEMIELKEIVNKSDSDFLQSFESIHASVVSRSKDNWFKQITINKGSEDGIEPNMAVITGKGMIGKVQSTSPFTSTVLLLNGFDRYNRISVNVDVKEESEDLSGFIVGYDEEKDLLLLELNENNDKLQEGQFVFSSGLGGVFPKGLQIGEVQQVTEDRYALTKVAYVKPTANLDVIHHVIVIDRNMISDNGGDDEL</sequence>
<comment type="caution">
    <text evidence="8">The sequence shown here is derived from an EMBL/GenBank/DDBJ whole genome shotgun (WGS) entry which is preliminary data.</text>
</comment>
<evidence type="ECO:0000256" key="5">
    <source>
        <dbReference type="PIRNR" id="PIRNR038471"/>
    </source>
</evidence>
<dbReference type="NCBIfam" id="TIGR00219">
    <property type="entry name" value="mreC"/>
    <property type="match status" value="1"/>
</dbReference>
<keyword evidence="6" id="KW-0175">Coiled coil</keyword>
<dbReference type="Gene3D" id="2.40.10.350">
    <property type="entry name" value="Rod shape-determining protein MreC, domain 2"/>
    <property type="match status" value="1"/>
</dbReference>
<evidence type="ECO:0000256" key="6">
    <source>
        <dbReference type="SAM" id="Coils"/>
    </source>
</evidence>
<evidence type="ECO:0000256" key="2">
    <source>
        <dbReference type="ARBA" id="ARBA00013855"/>
    </source>
</evidence>
<evidence type="ECO:0000259" key="7">
    <source>
        <dbReference type="Pfam" id="PF04085"/>
    </source>
</evidence>
<reference evidence="9" key="1">
    <citation type="journal article" date="2019" name="Int. J. Syst. Evol. Microbiol.">
        <title>The Global Catalogue of Microorganisms (GCM) 10K type strain sequencing project: providing services to taxonomists for standard genome sequencing and annotation.</title>
        <authorList>
            <consortium name="The Broad Institute Genomics Platform"/>
            <consortium name="The Broad Institute Genome Sequencing Center for Infectious Disease"/>
            <person name="Wu L."/>
            <person name="Ma J."/>
        </authorList>
    </citation>
    <scope>NUCLEOTIDE SEQUENCE [LARGE SCALE GENOMIC DNA]</scope>
    <source>
        <strain evidence="9">KACC 14058</strain>
    </source>
</reference>
<dbReference type="Proteomes" id="UP001595880">
    <property type="component" value="Unassembled WGS sequence"/>
</dbReference>
<gene>
    <name evidence="8" type="primary">mreC</name>
    <name evidence="8" type="ORF">ACFOZ1_11135</name>
</gene>
<evidence type="ECO:0000256" key="1">
    <source>
        <dbReference type="ARBA" id="ARBA00009369"/>
    </source>
</evidence>
<evidence type="ECO:0000256" key="3">
    <source>
        <dbReference type="ARBA" id="ARBA00022960"/>
    </source>
</evidence>
<feature type="domain" description="Rod shape-determining protein MreC beta-barrel core" evidence="7">
    <location>
        <begin position="124"/>
        <end position="277"/>
    </location>
</feature>
<dbReference type="InterPro" id="IPR007221">
    <property type="entry name" value="MreC"/>
</dbReference>
<dbReference type="PIRSF" id="PIRSF038471">
    <property type="entry name" value="MreC"/>
    <property type="match status" value="1"/>
</dbReference>
<organism evidence="8 9">
    <name type="scientific">Gracilibacillus marinus</name>
    <dbReference type="NCBI Taxonomy" id="630535"/>
    <lineage>
        <taxon>Bacteria</taxon>
        <taxon>Bacillati</taxon>
        <taxon>Bacillota</taxon>
        <taxon>Bacilli</taxon>
        <taxon>Bacillales</taxon>
        <taxon>Bacillaceae</taxon>
        <taxon>Gracilibacillus</taxon>
    </lineage>
</organism>
<dbReference type="InterPro" id="IPR042177">
    <property type="entry name" value="Cell/Rod_1"/>
</dbReference>
<dbReference type="PANTHER" id="PTHR34138:SF1">
    <property type="entry name" value="CELL SHAPE-DETERMINING PROTEIN MREC"/>
    <property type="match status" value="1"/>
</dbReference>
<name>A0ABV8VYQ7_9BACI</name>
<dbReference type="Gene3D" id="2.40.10.340">
    <property type="entry name" value="Rod shape-determining protein MreC, domain 1"/>
    <property type="match status" value="1"/>
</dbReference>
<keyword evidence="9" id="KW-1185">Reference proteome</keyword>
<dbReference type="InterPro" id="IPR042175">
    <property type="entry name" value="Cell/Rod_MreC_2"/>
</dbReference>
<dbReference type="RefSeq" id="WP_390199313.1">
    <property type="nucleotide sequence ID" value="NZ_JBHSDV010000003.1"/>
</dbReference>
<accession>A0ABV8VYQ7</accession>
<comment type="function">
    <text evidence="5">Involved in formation and maintenance of cell shape.</text>
</comment>
<dbReference type="InterPro" id="IPR055342">
    <property type="entry name" value="MreC_beta-barrel_core"/>
</dbReference>
<dbReference type="Pfam" id="PF04085">
    <property type="entry name" value="MreC"/>
    <property type="match status" value="1"/>
</dbReference>
<protein>
    <recommendedName>
        <fullName evidence="2 5">Cell shape-determining protein MreC</fullName>
    </recommendedName>
    <alternativeName>
        <fullName evidence="4 5">Cell shape protein MreC</fullName>
    </alternativeName>
</protein>
<evidence type="ECO:0000256" key="4">
    <source>
        <dbReference type="ARBA" id="ARBA00032089"/>
    </source>
</evidence>
<comment type="similarity">
    <text evidence="1 5">Belongs to the MreC family.</text>
</comment>